<evidence type="ECO:0000313" key="2">
    <source>
        <dbReference type="Ensembl" id="ENSSPUP00000008711.1"/>
    </source>
</evidence>
<evidence type="ECO:0000313" key="3">
    <source>
        <dbReference type="Proteomes" id="UP000694392"/>
    </source>
</evidence>
<sequence length="70" mass="8000">MQKLFNALSYPSGERWSQLKISANLPELERFQQHFAVSSVSHEPVMREHLPALLQQSAIIPISKVENDKV</sequence>
<dbReference type="InterPro" id="IPR040342">
    <property type="entry name" value="DNAAF9"/>
</dbReference>
<organism evidence="2 3">
    <name type="scientific">Sphenodon punctatus</name>
    <name type="common">Tuatara</name>
    <name type="synonym">Hatteria punctata</name>
    <dbReference type="NCBI Taxonomy" id="8508"/>
    <lineage>
        <taxon>Eukaryota</taxon>
        <taxon>Metazoa</taxon>
        <taxon>Chordata</taxon>
        <taxon>Craniata</taxon>
        <taxon>Vertebrata</taxon>
        <taxon>Euteleostomi</taxon>
        <taxon>Lepidosauria</taxon>
        <taxon>Sphenodontia</taxon>
        <taxon>Sphenodontidae</taxon>
        <taxon>Sphenodon</taxon>
    </lineage>
</organism>
<dbReference type="PANTHER" id="PTHR33664">
    <property type="entry name" value="RCG26366"/>
    <property type="match status" value="1"/>
</dbReference>
<dbReference type="Pfam" id="PF26246">
    <property type="entry name" value="PH_DAAF9"/>
    <property type="match status" value="1"/>
</dbReference>
<dbReference type="PANTHER" id="PTHR33664:SF1">
    <property type="entry name" value="DYNEIN AXONEMAL ASSEMBLY FACTOR 9"/>
    <property type="match status" value="1"/>
</dbReference>
<dbReference type="InterPro" id="IPR058843">
    <property type="entry name" value="PH_DAAF9"/>
</dbReference>
<dbReference type="AlphaFoldDB" id="A0A8D0GN85"/>
<accession>A0A8D0GN85</accession>
<proteinExistence type="predicted"/>
<dbReference type="Proteomes" id="UP000694392">
    <property type="component" value="Unplaced"/>
</dbReference>
<feature type="domain" description="DAAF9 PH" evidence="1">
    <location>
        <begin position="1"/>
        <end position="43"/>
    </location>
</feature>
<reference evidence="2" key="2">
    <citation type="submission" date="2025-09" db="UniProtKB">
        <authorList>
            <consortium name="Ensembl"/>
        </authorList>
    </citation>
    <scope>IDENTIFICATION</scope>
</reference>
<evidence type="ECO:0000259" key="1">
    <source>
        <dbReference type="Pfam" id="PF26246"/>
    </source>
</evidence>
<reference evidence="2" key="1">
    <citation type="submission" date="2025-08" db="UniProtKB">
        <authorList>
            <consortium name="Ensembl"/>
        </authorList>
    </citation>
    <scope>IDENTIFICATION</scope>
</reference>
<keyword evidence="3" id="KW-1185">Reference proteome</keyword>
<name>A0A8D0GN85_SPHPU</name>
<protein>
    <recommendedName>
        <fullName evidence="1">DAAF9 PH domain-containing protein</fullName>
    </recommendedName>
</protein>
<dbReference type="Ensembl" id="ENSSPUT00000009291.1">
    <property type="protein sequence ID" value="ENSSPUP00000008711.1"/>
    <property type="gene ID" value="ENSSPUG00000006777.1"/>
</dbReference>